<comment type="caution">
    <text evidence="1">The sequence shown here is derived from an EMBL/GenBank/DDBJ whole genome shotgun (WGS) entry which is preliminary data.</text>
</comment>
<evidence type="ECO:0000313" key="2">
    <source>
        <dbReference type="Proteomes" id="UP000485058"/>
    </source>
</evidence>
<sequence length="146" mass="15856">MTARMGAHTTVLQQTAPAVPWVASSDLFKQLGVVIAGSAEVYSQCKCKQRHDSTHCSYAAQPDVCSTAYVQAHARQLAAGACGLSHSDDADLGETLYHEFYTPARPPQPDQHPCMCGCQLRTLHITLLVEDCCYNGTAWRSRLSTA</sequence>
<protein>
    <submittedName>
        <fullName evidence="1">Uncharacterized protein</fullName>
    </submittedName>
</protein>
<organism evidence="1 2">
    <name type="scientific">Haematococcus lacustris</name>
    <name type="common">Green alga</name>
    <name type="synonym">Haematococcus pluvialis</name>
    <dbReference type="NCBI Taxonomy" id="44745"/>
    <lineage>
        <taxon>Eukaryota</taxon>
        <taxon>Viridiplantae</taxon>
        <taxon>Chlorophyta</taxon>
        <taxon>core chlorophytes</taxon>
        <taxon>Chlorophyceae</taxon>
        <taxon>CS clade</taxon>
        <taxon>Chlamydomonadales</taxon>
        <taxon>Haematococcaceae</taxon>
        <taxon>Haematococcus</taxon>
    </lineage>
</organism>
<dbReference type="EMBL" id="BLLF01000328">
    <property type="protein sequence ID" value="GFH10585.1"/>
    <property type="molecule type" value="Genomic_DNA"/>
</dbReference>
<gene>
    <name evidence="1" type="ORF">HaLaN_05922</name>
</gene>
<accession>A0A699YMQ1</accession>
<keyword evidence="2" id="KW-1185">Reference proteome</keyword>
<evidence type="ECO:0000313" key="1">
    <source>
        <dbReference type="EMBL" id="GFH10585.1"/>
    </source>
</evidence>
<reference evidence="1 2" key="1">
    <citation type="submission" date="2020-02" db="EMBL/GenBank/DDBJ databases">
        <title>Draft genome sequence of Haematococcus lacustris strain NIES-144.</title>
        <authorList>
            <person name="Morimoto D."/>
            <person name="Nakagawa S."/>
            <person name="Yoshida T."/>
            <person name="Sawayama S."/>
        </authorList>
    </citation>
    <scope>NUCLEOTIDE SEQUENCE [LARGE SCALE GENOMIC DNA]</scope>
    <source>
        <strain evidence="1 2">NIES-144</strain>
    </source>
</reference>
<dbReference type="Proteomes" id="UP000485058">
    <property type="component" value="Unassembled WGS sequence"/>
</dbReference>
<dbReference type="AlphaFoldDB" id="A0A699YMQ1"/>
<name>A0A699YMQ1_HAELA</name>
<proteinExistence type="predicted"/>